<dbReference type="InterPro" id="IPR045864">
    <property type="entry name" value="aa-tRNA-synth_II/BPL/LPL"/>
</dbReference>
<dbReference type="Pfam" id="PF00152">
    <property type="entry name" value="tRNA-synt_2"/>
    <property type="match status" value="1"/>
</dbReference>
<feature type="domain" description="Aminoacyl-transfer RNA synthetases class-II family profile" evidence="9">
    <location>
        <begin position="173"/>
        <end position="483"/>
    </location>
</feature>
<dbReference type="CDD" id="cd00775">
    <property type="entry name" value="LysRS_core"/>
    <property type="match status" value="1"/>
</dbReference>
<dbReference type="Gene3D" id="3.30.930.10">
    <property type="entry name" value="Bira Bifunctional Protein, Domain 2"/>
    <property type="match status" value="1"/>
</dbReference>
<dbReference type="OrthoDB" id="131570at2157"/>
<dbReference type="GeneID" id="41590615"/>
<dbReference type="NCBIfam" id="TIGR00499">
    <property type="entry name" value="lysS_bact"/>
    <property type="match status" value="1"/>
</dbReference>
<dbReference type="STRING" id="282676.B6F84_06805"/>
<keyword evidence="11" id="KW-1185">Reference proteome</keyword>
<dbReference type="InterPro" id="IPR002313">
    <property type="entry name" value="Lys-tRNA-ligase_II"/>
</dbReference>
<sequence length="495" mass="57954">MKWDEIRLKIIDELRSKGINPYPQKYNITHTIHQIRQIPKDPQHEKSHEPFIFDISTAGRVANIRRHGKASFVDIFDEGEKLQLYLRINELGDKYEEFFHYIGRGDIIGVKGDLFYTTKGELTLLVKEYELLSKALIEPPDWTKLSTEFRYAHRYVDFLYNSNARRNMELRFKIITEIRNFLNSKGFIEVETPILQPVYGGALARPFKSKVNYLDEEWYLRISLELYLKRYIVGGFDKVYEIGKVFRNEDIDVTHNPEFTLMELYWAYADYNDIMELTETMIREVAKKTLNSTTIKYRIGEKDYDIDLSQFKKITMLDSLSEALGKNIDSFTDDQLKDLMNKYGLIPRGNLYIRGLMIEKLFDKLVTPNLIQPTFVTDYPIETTPLCKPHRSKEGLVERFELYVTGVELANAYTELNDPILQDKLFREEQEMMKRGDQEAHPYDKDFIRALSYGMPPTGGLGIGIDRLVMLLTNNQSIKEVIPFPMISAKLIEED</sequence>
<comment type="cofactor">
    <cofactor evidence="7 8">
        <name>Mg(2+)</name>
        <dbReference type="ChEBI" id="CHEBI:18420"/>
    </cofactor>
    <text evidence="7 8">Binds 3 Mg(2+) ions per subunit.</text>
</comment>
<dbReference type="RefSeq" id="WP_148691553.1">
    <property type="nucleotide sequence ID" value="NZ_CP020477.1"/>
</dbReference>
<keyword evidence="1 7" id="KW-0436">Ligase</keyword>
<dbReference type="InterPro" id="IPR006195">
    <property type="entry name" value="aa-tRNA-synth_II"/>
</dbReference>
<gene>
    <name evidence="7" type="primary">lysS</name>
    <name evidence="10" type="ORF">B6F84_06805</name>
</gene>
<keyword evidence="4 7" id="KW-0067">ATP-binding</keyword>
<dbReference type="GO" id="GO:0000287">
    <property type="term" value="F:magnesium ion binding"/>
    <property type="evidence" value="ECO:0007669"/>
    <property type="project" value="UniProtKB-UniRule"/>
</dbReference>
<comment type="subcellular location">
    <subcellularLocation>
        <location evidence="7">Cytoplasm</location>
    </subcellularLocation>
</comment>
<evidence type="ECO:0000259" key="9">
    <source>
        <dbReference type="PROSITE" id="PS50862"/>
    </source>
</evidence>
<dbReference type="Pfam" id="PF01336">
    <property type="entry name" value="tRNA_anti-codon"/>
    <property type="match status" value="1"/>
</dbReference>
<feature type="binding site" evidence="7">
    <location>
        <position position="408"/>
    </location>
    <ligand>
        <name>Mg(2+)</name>
        <dbReference type="ChEBI" id="CHEBI:18420"/>
        <label>1</label>
    </ligand>
</feature>
<dbReference type="EMBL" id="CP020477">
    <property type="protein sequence ID" value="ARM75772.1"/>
    <property type="molecule type" value="Genomic_DNA"/>
</dbReference>
<evidence type="ECO:0000256" key="6">
    <source>
        <dbReference type="ARBA" id="ARBA00048573"/>
    </source>
</evidence>
<evidence type="ECO:0000256" key="2">
    <source>
        <dbReference type="ARBA" id="ARBA00022723"/>
    </source>
</evidence>
<dbReference type="InterPro" id="IPR004364">
    <property type="entry name" value="Aa-tRNA-synt_II"/>
</dbReference>
<dbReference type="SUPFAM" id="SSF55681">
    <property type="entry name" value="Class II aaRS and biotin synthetases"/>
    <property type="match status" value="1"/>
</dbReference>
<dbReference type="InterPro" id="IPR018149">
    <property type="entry name" value="Lys-tRNA-synth_II_C"/>
</dbReference>
<dbReference type="NCBIfam" id="NF001756">
    <property type="entry name" value="PRK00484.1"/>
    <property type="match status" value="1"/>
</dbReference>
<dbReference type="SUPFAM" id="SSF50249">
    <property type="entry name" value="Nucleic acid-binding proteins"/>
    <property type="match status" value="1"/>
</dbReference>
<reference evidence="10 11" key="1">
    <citation type="submission" date="2017-03" db="EMBL/GenBank/DDBJ databases">
        <title>Sulfur activation and transportation mechanism of thermophilic Archaea Acidianus manzaensis YN-25.</title>
        <authorList>
            <person name="Ma Y."/>
            <person name="Yang Y."/>
            <person name="Xia J."/>
        </authorList>
    </citation>
    <scope>NUCLEOTIDE SEQUENCE [LARGE SCALE GENOMIC DNA]</scope>
    <source>
        <strain evidence="10 11">YN-25</strain>
    </source>
</reference>
<evidence type="ECO:0000256" key="4">
    <source>
        <dbReference type="ARBA" id="ARBA00022840"/>
    </source>
</evidence>
<dbReference type="PANTHER" id="PTHR42918:SF15">
    <property type="entry name" value="LYSINE--TRNA LIGASE, CHLOROPLASTIC_MITOCHONDRIAL"/>
    <property type="match status" value="1"/>
</dbReference>
<comment type="subunit">
    <text evidence="7">Homodimer.</text>
</comment>
<evidence type="ECO:0000256" key="8">
    <source>
        <dbReference type="RuleBase" id="RU000336"/>
    </source>
</evidence>
<dbReference type="EC" id="6.1.1.6" evidence="7"/>
<dbReference type="InterPro" id="IPR044136">
    <property type="entry name" value="Lys-tRNA-ligase_II_N"/>
</dbReference>
<dbReference type="PRINTS" id="PR00982">
    <property type="entry name" value="TRNASYNTHLYS"/>
</dbReference>
<dbReference type="PANTHER" id="PTHR42918">
    <property type="entry name" value="LYSYL-TRNA SYNTHETASE"/>
    <property type="match status" value="1"/>
</dbReference>
<evidence type="ECO:0000313" key="10">
    <source>
        <dbReference type="EMBL" id="ARM75772.1"/>
    </source>
</evidence>
<keyword evidence="7" id="KW-0648">Protein biosynthesis</keyword>
<dbReference type="KEGG" id="aman:B6F84_06805"/>
<evidence type="ECO:0000256" key="1">
    <source>
        <dbReference type="ARBA" id="ARBA00022598"/>
    </source>
</evidence>
<evidence type="ECO:0000256" key="5">
    <source>
        <dbReference type="ARBA" id="ARBA00023146"/>
    </source>
</evidence>
<dbReference type="AlphaFoldDB" id="A0A1W6JZV5"/>
<keyword evidence="7" id="KW-0963">Cytoplasm</keyword>
<keyword evidence="7 8" id="KW-0460">Magnesium</keyword>
<keyword evidence="2 7" id="KW-0479">Metal-binding</keyword>
<dbReference type="PROSITE" id="PS50862">
    <property type="entry name" value="AA_TRNA_LIGASE_II"/>
    <property type="match status" value="1"/>
</dbReference>
<dbReference type="GO" id="GO:0005829">
    <property type="term" value="C:cytosol"/>
    <property type="evidence" value="ECO:0007669"/>
    <property type="project" value="TreeGrafter"/>
</dbReference>
<accession>A0A1W6JZV5</accession>
<comment type="catalytic activity">
    <reaction evidence="6 7 8">
        <text>tRNA(Lys) + L-lysine + ATP = L-lysyl-tRNA(Lys) + AMP + diphosphate</text>
        <dbReference type="Rhea" id="RHEA:20792"/>
        <dbReference type="Rhea" id="RHEA-COMP:9696"/>
        <dbReference type="Rhea" id="RHEA-COMP:9697"/>
        <dbReference type="ChEBI" id="CHEBI:30616"/>
        <dbReference type="ChEBI" id="CHEBI:32551"/>
        <dbReference type="ChEBI" id="CHEBI:33019"/>
        <dbReference type="ChEBI" id="CHEBI:78442"/>
        <dbReference type="ChEBI" id="CHEBI:78529"/>
        <dbReference type="ChEBI" id="CHEBI:456215"/>
        <dbReference type="EC" id="6.1.1.6"/>
    </reaction>
</comment>
<dbReference type="InterPro" id="IPR004365">
    <property type="entry name" value="NA-bd_OB_tRNA"/>
</dbReference>
<proteinExistence type="inferred from homology"/>
<dbReference type="Gene3D" id="2.40.50.140">
    <property type="entry name" value="Nucleic acid-binding proteins"/>
    <property type="match status" value="1"/>
</dbReference>
<comment type="similarity">
    <text evidence="7">Belongs to the class-II aminoacyl-tRNA synthetase family.</text>
</comment>
<evidence type="ECO:0000313" key="11">
    <source>
        <dbReference type="Proteomes" id="UP000193404"/>
    </source>
</evidence>
<evidence type="ECO:0000256" key="3">
    <source>
        <dbReference type="ARBA" id="ARBA00022741"/>
    </source>
</evidence>
<protein>
    <recommendedName>
        <fullName evidence="7">Lysine--tRNA ligase</fullName>
        <ecNumber evidence="7">6.1.1.6</ecNumber>
    </recommendedName>
    <alternativeName>
        <fullName evidence="7">Lysyl-tRNA synthetase</fullName>
        <shortName evidence="7">LysRS</shortName>
    </alternativeName>
</protein>
<dbReference type="GO" id="GO:0004824">
    <property type="term" value="F:lysine-tRNA ligase activity"/>
    <property type="evidence" value="ECO:0007669"/>
    <property type="project" value="UniProtKB-UniRule"/>
</dbReference>
<feature type="binding site" evidence="7">
    <location>
        <position position="408"/>
    </location>
    <ligand>
        <name>Mg(2+)</name>
        <dbReference type="ChEBI" id="CHEBI:18420"/>
        <label>2</label>
    </ligand>
</feature>
<organism evidence="10 11">
    <name type="scientific">Acidianus manzaensis</name>
    <dbReference type="NCBI Taxonomy" id="282676"/>
    <lineage>
        <taxon>Archaea</taxon>
        <taxon>Thermoproteota</taxon>
        <taxon>Thermoprotei</taxon>
        <taxon>Sulfolobales</taxon>
        <taxon>Sulfolobaceae</taxon>
        <taxon>Acidianus</taxon>
    </lineage>
</organism>
<dbReference type="InterPro" id="IPR012340">
    <property type="entry name" value="NA-bd_OB-fold"/>
</dbReference>
<name>A0A1W6JZV5_9CREN</name>
<dbReference type="HAMAP" id="MF_00252">
    <property type="entry name" value="Lys_tRNA_synth_class2"/>
    <property type="match status" value="1"/>
</dbReference>
<evidence type="ECO:0000256" key="7">
    <source>
        <dbReference type="HAMAP-Rule" id="MF_00252"/>
    </source>
</evidence>
<dbReference type="Proteomes" id="UP000193404">
    <property type="component" value="Chromosome"/>
</dbReference>
<keyword evidence="3 7" id="KW-0547">Nucleotide-binding</keyword>
<dbReference type="GO" id="GO:0000049">
    <property type="term" value="F:tRNA binding"/>
    <property type="evidence" value="ECO:0007669"/>
    <property type="project" value="TreeGrafter"/>
</dbReference>
<dbReference type="GO" id="GO:0005524">
    <property type="term" value="F:ATP binding"/>
    <property type="evidence" value="ECO:0007669"/>
    <property type="project" value="UniProtKB-UniRule"/>
</dbReference>
<dbReference type="CDD" id="cd04322">
    <property type="entry name" value="LysRS_N"/>
    <property type="match status" value="1"/>
</dbReference>
<dbReference type="GO" id="GO:0006430">
    <property type="term" value="P:lysyl-tRNA aminoacylation"/>
    <property type="evidence" value="ECO:0007669"/>
    <property type="project" value="UniProtKB-UniRule"/>
</dbReference>
<feature type="binding site" evidence="7">
    <location>
        <position position="401"/>
    </location>
    <ligand>
        <name>Mg(2+)</name>
        <dbReference type="ChEBI" id="CHEBI:18420"/>
        <label>1</label>
    </ligand>
</feature>
<keyword evidence="5 7" id="KW-0030">Aminoacyl-tRNA synthetase</keyword>